<reference evidence="1" key="1">
    <citation type="submission" date="2018-05" db="EMBL/GenBank/DDBJ databases">
        <authorList>
            <person name="Lanie J.A."/>
            <person name="Ng W.-L."/>
            <person name="Kazmierczak K.M."/>
            <person name="Andrzejewski T.M."/>
            <person name="Davidsen T.M."/>
            <person name="Wayne K.J."/>
            <person name="Tettelin H."/>
            <person name="Glass J.I."/>
            <person name="Rusch D."/>
            <person name="Podicherti R."/>
            <person name="Tsui H.-C.T."/>
            <person name="Winkler M.E."/>
        </authorList>
    </citation>
    <scope>NUCLEOTIDE SEQUENCE</scope>
</reference>
<name>A0A382UHF6_9ZZZZ</name>
<sequence length="36" mass="4078">MKFKVHKNDGNFLSGLRGFFEYRDLGISDATDGKVN</sequence>
<feature type="non-terminal residue" evidence="1">
    <location>
        <position position="36"/>
    </location>
</feature>
<organism evidence="1">
    <name type="scientific">marine metagenome</name>
    <dbReference type="NCBI Taxonomy" id="408172"/>
    <lineage>
        <taxon>unclassified sequences</taxon>
        <taxon>metagenomes</taxon>
        <taxon>ecological metagenomes</taxon>
    </lineage>
</organism>
<accession>A0A382UHF6</accession>
<proteinExistence type="predicted"/>
<protein>
    <submittedName>
        <fullName evidence="1">Uncharacterized protein</fullName>
    </submittedName>
</protein>
<dbReference type="EMBL" id="UINC01144282">
    <property type="protein sequence ID" value="SVD33699.1"/>
    <property type="molecule type" value="Genomic_DNA"/>
</dbReference>
<evidence type="ECO:0000313" key="1">
    <source>
        <dbReference type="EMBL" id="SVD33699.1"/>
    </source>
</evidence>
<gene>
    <name evidence="1" type="ORF">METZ01_LOCUS386553</name>
</gene>
<dbReference type="AlphaFoldDB" id="A0A382UHF6"/>